<accession>Q3MSB7</accession>
<reference evidence="1" key="1">
    <citation type="journal article" date="2005" name="Mol. Genet. Genomics">
        <title>UPR-independent dithiothreitol stress-induced genes in Aspergillus niger.</title>
        <authorList>
            <person name="MacKenzie D.A."/>
            <person name="Guillemette T."/>
            <person name="Al-Sheikh H."/>
            <person name="Watson A.J."/>
            <person name="Jeenes D.J."/>
            <person name="Wongwathanarat P."/>
            <person name="Dunn-Coleman N.S."/>
            <person name="van Peij N."/>
            <person name="Archer D.B."/>
        </authorList>
    </citation>
    <scope>NUCLEOTIDE SEQUENCE</scope>
</reference>
<feature type="non-terminal residue" evidence="1">
    <location>
        <position position="1"/>
    </location>
</feature>
<dbReference type="VEuPathDB" id="FungiDB:ASPNIDRAFT2_143946"/>
<dbReference type="AlphaFoldDB" id="Q3MSB7"/>
<organism evidence="1">
    <name type="scientific">Aspergillus niger</name>
    <dbReference type="NCBI Taxonomy" id="5061"/>
    <lineage>
        <taxon>Eukaryota</taxon>
        <taxon>Fungi</taxon>
        <taxon>Dikarya</taxon>
        <taxon>Ascomycota</taxon>
        <taxon>Pezizomycotina</taxon>
        <taxon>Eurotiomycetes</taxon>
        <taxon>Eurotiomycetidae</taxon>
        <taxon>Eurotiales</taxon>
        <taxon>Aspergillaceae</taxon>
        <taxon>Aspergillus</taxon>
        <taxon>Aspergillus subgen. Circumdati</taxon>
    </lineage>
</organism>
<name>Q3MSB7_ASPNG</name>
<sequence length="117" mass="12381">VRVGPTFAHQSRRKGAGRLLTYIPYEGLTRHDSGTFSAEMHIIPQFRAGGSFDGVPCFAFSSAILGVITCIVASLPVEESLMIGEGIWTGASPLTPINVDISLLVGLVDAPRPFVPG</sequence>
<proteinExistence type="evidence at transcript level"/>
<evidence type="ECO:0000313" key="1">
    <source>
        <dbReference type="EMBL" id="CAJ18287.1"/>
    </source>
</evidence>
<dbReference type="EMBL" id="AM050107">
    <property type="protein sequence ID" value="CAJ18287.1"/>
    <property type="molecule type" value="mRNA"/>
</dbReference>
<protein>
    <submittedName>
        <fullName evidence="1">Uncharacterized protein</fullName>
    </submittedName>
</protein>